<dbReference type="EMBL" id="CP095073">
    <property type="protein sequence ID" value="UOQ42796.1"/>
    <property type="molecule type" value="Genomic_DNA"/>
</dbReference>
<evidence type="ECO:0000256" key="3">
    <source>
        <dbReference type="ARBA" id="ARBA00022801"/>
    </source>
</evidence>
<accession>A0ABY4EF61</accession>
<evidence type="ECO:0000259" key="8">
    <source>
        <dbReference type="Pfam" id="PF00350"/>
    </source>
</evidence>
<evidence type="ECO:0000256" key="1">
    <source>
        <dbReference type="ARBA" id="ARBA00004370"/>
    </source>
</evidence>
<reference evidence="9 10" key="1">
    <citation type="submission" date="2022-04" db="EMBL/GenBank/DDBJ databases">
        <title>Halobacillus sp. isolated from saltern.</title>
        <authorList>
            <person name="Won M."/>
            <person name="Lee C.-M."/>
            <person name="Woen H.-Y."/>
            <person name="Kwon S.-W."/>
        </authorList>
    </citation>
    <scope>NUCLEOTIDE SEQUENCE [LARGE SCALE GENOMIC DNA]</scope>
    <source>
        <strain evidence="9 10">SSBR10-3</strain>
    </source>
</reference>
<sequence length="1205" mass="140451">MTVTTQETAAQLKHLYTYLETNKDTSQAEKVLDLIDKLQRKEIMIGFAGHFSAGKSSLINTLVQEEILPSSPIPTSANVVKLRSGAPFTVTSFPEARPRKYEGDLELEQVKDLCREGETITGVEISRPIKSLPENTVLLDTPGVDSTNDADRLITESSLHMMDYMFYVMDYNHVQSEVNLKFLLEMQQRRTPFSIVINQIDKHNREELTFTEFKESVRHSLSDWGINPHHIYYTSLKNYEIDTNELDRLMQDFRALFNRTEEQIENQALSNARTIAEETKADKEEEKEDKKQLLEEELEKSEEITATRSTVKDWNLYFEELDKEEDELYDRFKERVLSFFPNAYLMPSSIRDNARDYLEAMQPDFKVGMLFTKKKTEEERQNREEAFYQSLTDGIEKNLKWPLRDRIMEVIDTFGIEDQQLRNKIQEFNISYPKERLASLIESGAKVTGNYVLRYTEEVAKDVKQLYRAHVLEWLKDMKAFLEKKRELEREKHHDVITALEKKQMIEGKIEKLEENYAEETARLMQQLHKEEVSDQVRAAAEQALQEREQNIKVYSASDVDLPVKSSSRTAAINENWEKTEPKELRRVSFVLSETERALQVLERSSGMEDLFHQLNSKRKRLSTRNFTVALFGAFSAGKSSFANALLGSKVLPVSPNPTTATINKIVPPTEEYPDRTVKVKVKTTRQLLEDMQEALNQLEISGLSLSEVKKQLDQLHEEEFMKLEQKQLAFIKAFQAGFSFMEGKLGEELTVEWEAFSSYVADEEKSCFIESLELYYDCAWTKAGITLVDTPGADSVNARHTDVSFDYIKNADAILFVTYYNHPFSKADQSFLHQLGRVKDTFAMDKMFFIINASDLASSDKELGEVESYVQEQLVHFNIRWPRLFSLSSLHGLRKKLEGTSHEPMALFEEKFHQFLSDELAEVMIQSINQDLHTAKETLREFIQQAEMDQEERDRQLKMFQKEKGEASDTLHVRLQQAETEPILHKLEKQIHFVHERMMLNFHDVFKHHFNPAVINGREESVKNQLHKAADHLIHEMNHEMKQELQAVSLRIERLIRDMAAEKKQVLEKNLQQIRTVLLLSTPELDQLASPELSLEFTMKPKEYEDILKGFKSTKAFFEKNEKEIMKDSLSARISPLLQQQLQSGEEILKQHYTALWEEQFSQLKKVWEEEINHTYERFIYGLKHPVDKGDLEMRYKELADIKF</sequence>
<evidence type="ECO:0000256" key="7">
    <source>
        <dbReference type="SAM" id="MobiDB-lite"/>
    </source>
</evidence>
<proteinExistence type="predicted"/>
<dbReference type="RefSeq" id="WP_244708157.1">
    <property type="nucleotide sequence ID" value="NZ_CP095073.1"/>
</dbReference>
<dbReference type="PANTHER" id="PTHR10465">
    <property type="entry name" value="TRANSMEMBRANE GTPASE FZO1"/>
    <property type="match status" value="1"/>
</dbReference>
<dbReference type="PANTHER" id="PTHR10465:SF0">
    <property type="entry name" value="SARCALUMENIN"/>
    <property type="match status" value="1"/>
</dbReference>
<feature type="region of interest" description="Disordered" evidence="7">
    <location>
        <begin position="269"/>
        <end position="291"/>
    </location>
</feature>
<dbReference type="InterPro" id="IPR045063">
    <property type="entry name" value="Dynamin_N"/>
</dbReference>
<evidence type="ECO:0000256" key="5">
    <source>
        <dbReference type="ARBA" id="ARBA00023136"/>
    </source>
</evidence>
<keyword evidence="10" id="KW-1185">Reference proteome</keyword>
<keyword evidence="6" id="KW-0175">Coiled coil</keyword>
<dbReference type="Gene3D" id="3.40.50.300">
    <property type="entry name" value="P-loop containing nucleotide triphosphate hydrolases"/>
    <property type="match status" value="2"/>
</dbReference>
<evidence type="ECO:0000313" key="10">
    <source>
        <dbReference type="Proteomes" id="UP000831787"/>
    </source>
</evidence>
<protein>
    <submittedName>
        <fullName evidence="9">Dynamin family protein</fullName>
    </submittedName>
</protein>
<feature type="domain" description="Dynamin N-terminal" evidence="8">
    <location>
        <begin position="45"/>
        <end position="200"/>
    </location>
</feature>
<gene>
    <name evidence="9" type="ORF">MUN89_12555</name>
</gene>
<feature type="coiled-coil region" evidence="6">
    <location>
        <begin position="1039"/>
        <end position="1066"/>
    </location>
</feature>
<feature type="coiled-coil region" evidence="6">
    <location>
        <begin position="471"/>
        <end position="550"/>
    </location>
</feature>
<keyword evidence="4" id="KW-0342">GTP-binding</keyword>
<dbReference type="Pfam" id="PF00350">
    <property type="entry name" value="Dynamin_N"/>
    <property type="match status" value="2"/>
</dbReference>
<keyword evidence="2" id="KW-0547">Nucleotide-binding</keyword>
<evidence type="ECO:0000256" key="4">
    <source>
        <dbReference type="ARBA" id="ARBA00023134"/>
    </source>
</evidence>
<dbReference type="Proteomes" id="UP000831787">
    <property type="component" value="Chromosome"/>
</dbReference>
<comment type="subcellular location">
    <subcellularLocation>
        <location evidence="1">Membrane</location>
    </subcellularLocation>
</comment>
<dbReference type="CDD" id="cd09912">
    <property type="entry name" value="DLP_2"/>
    <property type="match status" value="2"/>
</dbReference>
<dbReference type="SUPFAM" id="SSF52540">
    <property type="entry name" value="P-loop containing nucleoside triphosphate hydrolases"/>
    <property type="match status" value="2"/>
</dbReference>
<feature type="compositionally biased region" description="Basic and acidic residues" evidence="7">
    <location>
        <begin position="275"/>
        <end position="291"/>
    </location>
</feature>
<evidence type="ECO:0000313" key="9">
    <source>
        <dbReference type="EMBL" id="UOQ42796.1"/>
    </source>
</evidence>
<feature type="domain" description="Dynamin N-terminal" evidence="8">
    <location>
        <begin position="629"/>
        <end position="853"/>
    </location>
</feature>
<keyword evidence="5" id="KW-0472">Membrane</keyword>
<feature type="coiled-coil region" evidence="6">
    <location>
        <begin position="926"/>
        <end position="964"/>
    </location>
</feature>
<evidence type="ECO:0000256" key="6">
    <source>
        <dbReference type="SAM" id="Coils"/>
    </source>
</evidence>
<dbReference type="InterPro" id="IPR027417">
    <property type="entry name" value="P-loop_NTPase"/>
</dbReference>
<keyword evidence="3" id="KW-0378">Hydrolase</keyword>
<organism evidence="9 10">
    <name type="scientific">Halobacillus salinarum</name>
    <dbReference type="NCBI Taxonomy" id="2932257"/>
    <lineage>
        <taxon>Bacteria</taxon>
        <taxon>Bacillati</taxon>
        <taxon>Bacillota</taxon>
        <taxon>Bacilli</taxon>
        <taxon>Bacillales</taxon>
        <taxon>Bacillaceae</taxon>
        <taxon>Halobacillus</taxon>
    </lineage>
</organism>
<evidence type="ECO:0000256" key="2">
    <source>
        <dbReference type="ARBA" id="ARBA00022741"/>
    </source>
</evidence>
<name>A0ABY4EF61_9BACI</name>
<dbReference type="InterPro" id="IPR027094">
    <property type="entry name" value="Mitofusin_fam"/>
</dbReference>